<organism evidence="2 3">
    <name type="scientific">Prorocentrum cordatum</name>
    <dbReference type="NCBI Taxonomy" id="2364126"/>
    <lineage>
        <taxon>Eukaryota</taxon>
        <taxon>Sar</taxon>
        <taxon>Alveolata</taxon>
        <taxon>Dinophyceae</taxon>
        <taxon>Prorocentrales</taxon>
        <taxon>Prorocentraceae</taxon>
        <taxon>Prorocentrum</taxon>
    </lineage>
</organism>
<evidence type="ECO:0000313" key="3">
    <source>
        <dbReference type="Proteomes" id="UP001189429"/>
    </source>
</evidence>
<name>A0ABN9VRA1_9DINO</name>
<accession>A0ABN9VRA1</accession>
<dbReference type="EMBL" id="CAUYUJ010017395">
    <property type="protein sequence ID" value="CAK0874460.1"/>
    <property type="molecule type" value="Genomic_DNA"/>
</dbReference>
<evidence type="ECO:0000313" key="2">
    <source>
        <dbReference type="EMBL" id="CAK0874460.1"/>
    </source>
</evidence>
<proteinExistence type="predicted"/>
<feature type="region of interest" description="Disordered" evidence="1">
    <location>
        <begin position="69"/>
        <end position="102"/>
    </location>
</feature>
<sequence length="102" mass="9848">MSKPSSASTSALCAGGPCQPRAVQEGQAALAAAAPAAGPGSPRQPRAPHWGGGSSSSIWAMALASSATSSTGARLAPTAIGRRAAAARPRGARRGGWAAGRS</sequence>
<feature type="region of interest" description="Disordered" evidence="1">
    <location>
        <begin position="26"/>
        <end position="55"/>
    </location>
</feature>
<feature type="compositionally biased region" description="Low complexity" evidence="1">
    <location>
        <begin position="26"/>
        <end position="48"/>
    </location>
</feature>
<gene>
    <name evidence="2" type="ORF">PCOR1329_LOCUS59361</name>
</gene>
<evidence type="ECO:0000256" key="1">
    <source>
        <dbReference type="SAM" id="MobiDB-lite"/>
    </source>
</evidence>
<comment type="caution">
    <text evidence="2">The sequence shown here is derived from an EMBL/GenBank/DDBJ whole genome shotgun (WGS) entry which is preliminary data.</text>
</comment>
<protein>
    <submittedName>
        <fullName evidence="2">Uncharacterized protein</fullName>
    </submittedName>
</protein>
<reference evidence="2" key="1">
    <citation type="submission" date="2023-10" db="EMBL/GenBank/DDBJ databases">
        <authorList>
            <person name="Chen Y."/>
            <person name="Shah S."/>
            <person name="Dougan E. K."/>
            <person name="Thang M."/>
            <person name="Chan C."/>
        </authorList>
    </citation>
    <scope>NUCLEOTIDE SEQUENCE [LARGE SCALE GENOMIC DNA]</scope>
</reference>
<keyword evidence="3" id="KW-1185">Reference proteome</keyword>
<feature type="non-terminal residue" evidence="2">
    <location>
        <position position="102"/>
    </location>
</feature>
<dbReference type="Proteomes" id="UP001189429">
    <property type="component" value="Unassembled WGS sequence"/>
</dbReference>